<dbReference type="Gene3D" id="1.20.120.80">
    <property type="entry name" value="Cytochrome c oxidase, subunit III, four-helix bundle"/>
    <property type="match status" value="1"/>
</dbReference>
<dbReference type="SUPFAM" id="SSF81452">
    <property type="entry name" value="Cytochrome c oxidase subunit III-like"/>
    <property type="match status" value="1"/>
</dbReference>
<evidence type="ECO:0000256" key="3">
    <source>
        <dbReference type="ARBA" id="ARBA00022692"/>
    </source>
</evidence>
<dbReference type="CDD" id="cd02862">
    <property type="entry name" value="NorE_like"/>
    <property type="match status" value="1"/>
</dbReference>
<dbReference type="EMBL" id="RDSM01000001">
    <property type="protein sequence ID" value="RXH58535.1"/>
    <property type="molecule type" value="Genomic_DNA"/>
</dbReference>
<evidence type="ECO:0000256" key="5">
    <source>
        <dbReference type="ARBA" id="ARBA00023136"/>
    </source>
</evidence>
<evidence type="ECO:0000256" key="2">
    <source>
        <dbReference type="ARBA" id="ARBA00010581"/>
    </source>
</evidence>
<comment type="subcellular location">
    <subcellularLocation>
        <location evidence="6">Cell membrane</location>
        <topology evidence="6">Multi-pass membrane protein</topology>
    </subcellularLocation>
    <subcellularLocation>
        <location evidence="1">Membrane</location>
        <topology evidence="1">Multi-pass membrane protein</topology>
    </subcellularLocation>
</comment>
<evidence type="ECO:0000313" key="10">
    <source>
        <dbReference type="Proteomes" id="UP000289437"/>
    </source>
</evidence>
<dbReference type="InterPro" id="IPR035973">
    <property type="entry name" value="Cyt_c_oxidase_su3-like_sf"/>
</dbReference>
<reference evidence="9 10" key="1">
    <citation type="submission" date="2018-11" db="EMBL/GenBank/DDBJ databases">
        <authorList>
            <person name="Mardanov A.V."/>
            <person name="Ravin N.V."/>
            <person name="Dedysh S.N."/>
        </authorList>
    </citation>
    <scope>NUCLEOTIDE SEQUENCE [LARGE SCALE GENOMIC DNA]</scope>
    <source>
        <strain evidence="9 10">AF10</strain>
    </source>
</reference>
<dbReference type="Pfam" id="PF00510">
    <property type="entry name" value="COX3"/>
    <property type="match status" value="2"/>
</dbReference>
<gene>
    <name evidence="9" type="ORF">GRAN_1845</name>
</gene>
<dbReference type="InterPro" id="IPR000298">
    <property type="entry name" value="Cyt_c_oxidase-like_su3"/>
</dbReference>
<evidence type="ECO:0000259" key="8">
    <source>
        <dbReference type="PROSITE" id="PS50253"/>
    </source>
</evidence>
<dbReference type="PANTHER" id="PTHR11403">
    <property type="entry name" value="CYTOCHROME C OXIDASE SUBUNIT III"/>
    <property type="match status" value="1"/>
</dbReference>
<dbReference type="GO" id="GO:0019646">
    <property type="term" value="P:aerobic electron transport chain"/>
    <property type="evidence" value="ECO:0007669"/>
    <property type="project" value="InterPro"/>
</dbReference>
<comment type="similarity">
    <text evidence="2 6">Belongs to the cytochrome c oxidase subunit 3 family.</text>
</comment>
<sequence length="260" mass="29991">MANTIATTHDSLHPTLEHPHVHDEHVVLPQHRHHFETENQQREAGSFGMWLFLLTEIMFFGGLFFAYLLYRNWYYPAFASASNQLSVPLGAFNTVILISSGFCMALGVYYAEVRQKTMLVAMLILTTFFGVVFLGVKGVEYHEKWEKHHIPGSSFDISEFVNPPIDAKTGKATEEPLAPDMAQKTQVFFFLYFAMTGMHALHMIIGIAVLGWLTWRAHRFEFSNGYVAPIENFGLYWHFVDIVWLFLFPLLYLINRHPLK</sequence>
<feature type="transmembrane region" description="Helical" evidence="7">
    <location>
        <begin position="235"/>
        <end position="254"/>
    </location>
</feature>
<keyword evidence="5 7" id="KW-0472">Membrane</keyword>
<dbReference type="Proteomes" id="UP000289437">
    <property type="component" value="Unassembled WGS sequence"/>
</dbReference>
<feature type="transmembrane region" description="Helical" evidence="7">
    <location>
        <begin position="47"/>
        <end position="70"/>
    </location>
</feature>
<dbReference type="PANTHER" id="PTHR11403:SF6">
    <property type="entry name" value="NITRIC OXIDE REDUCTASE SUBUNIT E"/>
    <property type="match status" value="1"/>
</dbReference>
<name>A0A4Q0T483_9BACT</name>
<evidence type="ECO:0000256" key="4">
    <source>
        <dbReference type="ARBA" id="ARBA00022989"/>
    </source>
</evidence>
<keyword evidence="3 6" id="KW-0812">Transmembrane</keyword>
<evidence type="ECO:0000313" key="9">
    <source>
        <dbReference type="EMBL" id="RXH58535.1"/>
    </source>
</evidence>
<dbReference type="InterPro" id="IPR024791">
    <property type="entry name" value="Cyt_c/ubiquinol_Oxase_su3"/>
</dbReference>
<proteinExistence type="inferred from homology"/>
<accession>A0A4Q0T483</accession>
<evidence type="ECO:0000256" key="7">
    <source>
        <dbReference type="SAM" id="Phobius"/>
    </source>
</evidence>
<keyword evidence="10" id="KW-1185">Reference proteome</keyword>
<feature type="domain" description="Heme-copper oxidase subunit III family profile" evidence="8">
    <location>
        <begin position="47"/>
        <end position="256"/>
    </location>
</feature>
<reference evidence="10" key="2">
    <citation type="submission" date="2019-02" db="EMBL/GenBank/DDBJ databases">
        <title>Granulicella sibirica sp. nov., a psychrotolerant acidobacterium isolated from an organic soil layer in forested tundra, West Siberia.</title>
        <authorList>
            <person name="Oshkin I.Y."/>
            <person name="Kulichevskaya I.S."/>
            <person name="Rijpstra W.I.C."/>
            <person name="Sinninghe Damste J.S."/>
            <person name="Rakitin A.L."/>
            <person name="Ravin N.V."/>
            <person name="Dedysh S.N."/>
        </authorList>
    </citation>
    <scope>NUCLEOTIDE SEQUENCE [LARGE SCALE GENOMIC DNA]</scope>
    <source>
        <strain evidence="10">AF10</strain>
    </source>
</reference>
<protein>
    <submittedName>
        <fullName evidence="9">Cytochrome c oxidase polypeptide III</fullName>
    </submittedName>
</protein>
<dbReference type="RefSeq" id="WP_421800783.1">
    <property type="nucleotide sequence ID" value="NZ_RDSM01000001.1"/>
</dbReference>
<comment type="caution">
    <text evidence="9">The sequence shown here is derived from an EMBL/GenBank/DDBJ whole genome shotgun (WGS) entry which is preliminary data.</text>
</comment>
<dbReference type="PROSITE" id="PS50253">
    <property type="entry name" value="COX3"/>
    <property type="match status" value="1"/>
</dbReference>
<organism evidence="9 10">
    <name type="scientific">Granulicella sibirica</name>
    <dbReference type="NCBI Taxonomy" id="2479048"/>
    <lineage>
        <taxon>Bacteria</taxon>
        <taxon>Pseudomonadati</taxon>
        <taxon>Acidobacteriota</taxon>
        <taxon>Terriglobia</taxon>
        <taxon>Terriglobales</taxon>
        <taxon>Acidobacteriaceae</taxon>
        <taxon>Granulicella</taxon>
    </lineage>
</organism>
<feature type="transmembrane region" description="Helical" evidence="7">
    <location>
        <begin position="91"/>
        <end position="111"/>
    </location>
</feature>
<dbReference type="AlphaFoldDB" id="A0A4Q0T483"/>
<dbReference type="GO" id="GO:0005886">
    <property type="term" value="C:plasma membrane"/>
    <property type="evidence" value="ECO:0007669"/>
    <property type="project" value="UniProtKB-SubCell"/>
</dbReference>
<keyword evidence="4 7" id="KW-1133">Transmembrane helix</keyword>
<feature type="transmembrane region" description="Helical" evidence="7">
    <location>
        <begin position="189"/>
        <end position="215"/>
    </location>
</feature>
<dbReference type="GO" id="GO:0004129">
    <property type="term" value="F:cytochrome-c oxidase activity"/>
    <property type="evidence" value="ECO:0007669"/>
    <property type="project" value="InterPro"/>
</dbReference>
<dbReference type="InterPro" id="IPR013833">
    <property type="entry name" value="Cyt_c_oxidase_su3_a-hlx"/>
</dbReference>
<feature type="transmembrane region" description="Helical" evidence="7">
    <location>
        <begin position="117"/>
        <end position="136"/>
    </location>
</feature>
<evidence type="ECO:0000256" key="6">
    <source>
        <dbReference type="RuleBase" id="RU003376"/>
    </source>
</evidence>
<evidence type="ECO:0000256" key="1">
    <source>
        <dbReference type="ARBA" id="ARBA00004141"/>
    </source>
</evidence>